<accession>A0A4Y9ZW31</accession>
<dbReference type="InterPro" id="IPR011333">
    <property type="entry name" value="SKP1/BTB/POZ_sf"/>
</dbReference>
<dbReference type="Proteomes" id="UP000298061">
    <property type="component" value="Unassembled WGS sequence"/>
</dbReference>
<keyword evidence="4" id="KW-1185">Reference proteome</keyword>
<dbReference type="SMART" id="SM00225">
    <property type="entry name" value="BTB"/>
    <property type="match status" value="1"/>
</dbReference>
<feature type="domain" description="BTB" evidence="2">
    <location>
        <begin position="45"/>
        <end position="107"/>
    </location>
</feature>
<comment type="caution">
    <text evidence="3">The sequence shown here is derived from an EMBL/GenBank/DDBJ whole genome shotgun (WGS) entry which is preliminary data.</text>
</comment>
<proteinExistence type="predicted"/>
<protein>
    <recommendedName>
        <fullName evidence="2">BTB domain-containing protein</fullName>
    </recommendedName>
</protein>
<dbReference type="EMBL" id="SFCI01000690">
    <property type="protein sequence ID" value="TFY78394.1"/>
    <property type="molecule type" value="Genomic_DNA"/>
</dbReference>
<name>A0A4Y9ZW31_9AGAM</name>
<gene>
    <name evidence="3" type="ORF">EWM64_g5619</name>
</gene>
<dbReference type="SUPFAM" id="SSF54695">
    <property type="entry name" value="POZ domain"/>
    <property type="match status" value="1"/>
</dbReference>
<evidence type="ECO:0000259" key="2">
    <source>
        <dbReference type="PROSITE" id="PS50097"/>
    </source>
</evidence>
<dbReference type="OrthoDB" id="3036049at2759"/>
<feature type="compositionally biased region" description="Polar residues" evidence="1">
    <location>
        <begin position="21"/>
        <end position="33"/>
    </location>
</feature>
<organism evidence="3 4">
    <name type="scientific">Hericium alpestre</name>
    <dbReference type="NCBI Taxonomy" id="135208"/>
    <lineage>
        <taxon>Eukaryota</taxon>
        <taxon>Fungi</taxon>
        <taxon>Dikarya</taxon>
        <taxon>Basidiomycota</taxon>
        <taxon>Agaricomycotina</taxon>
        <taxon>Agaricomycetes</taxon>
        <taxon>Russulales</taxon>
        <taxon>Hericiaceae</taxon>
        <taxon>Hericium</taxon>
    </lineage>
</organism>
<reference evidence="3 4" key="1">
    <citation type="submission" date="2019-02" db="EMBL/GenBank/DDBJ databases">
        <title>Genome sequencing of the rare red list fungi Hericium alpestre (H. flagellum).</title>
        <authorList>
            <person name="Buettner E."/>
            <person name="Kellner H."/>
        </authorList>
    </citation>
    <scope>NUCLEOTIDE SEQUENCE [LARGE SCALE GENOMIC DNA]</scope>
    <source>
        <strain evidence="3 4">DSM 108284</strain>
    </source>
</reference>
<dbReference type="Pfam" id="PF00651">
    <property type="entry name" value="BTB"/>
    <property type="match status" value="1"/>
</dbReference>
<evidence type="ECO:0000256" key="1">
    <source>
        <dbReference type="SAM" id="MobiDB-lite"/>
    </source>
</evidence>
<feature type="region of interest" description="Disordered" evidence="1">
    <location>
        <begin position="1"/>
        <end position="33"/>
    </location>
</feature>
<evidence type="ECO:0000313" key="3">
    <source>
        <dbReference type="EMBL" id="TFY78394.1"/>
    </source>
</evidence>
<evidence type="ECO:0000313" key="4">
    <source>
        <dbReference type="Proteomes" id="UP000298061"/>
    </source>
</evidence>
<sequence length="343" mass="38663">MAPKRPNKRCRELEDEPGQAASETPTVSAPTQTWTSHPELWLEHGDIVLVCEKTGFRVGKCVLAANSSVFGEMFTAAAAHGEMFEGLPVLHLEDSEGDMYYLLKAMHLRLDIHRANFVVLAPLLKLSSKYRFANLRADTINILAAIFPSTLISFSNTWKHLPADLDCFLAVELAQQYDVPIILPAAYYLSALRSARVIINIGSASLSTRSCCMVFRDELMDVVDKTLKDSYAIDTCIWKDKTHEDNILCPIDKCCHLRLNRTLCVEMWLRRLAGNIFTPSRVLIQPEGTGRACKSIETMLDRHWSSIQQKIWHSLPSLCGFQDWEAIKAAHEASLRTTNEKQL</sequence>
<dbReference type="Gene3D" id="3.30.710.10">
    <property type="entry name" value="Potassium Channel Kv1.1, Chain A"/>
    <property type="match status" value="1"/>
</dbReference>
<dbReference type="AlphaFoldDB" id="A0A4Y9ZW31"/>
<dbReference type="STRING" id="135208.A0A4Y9ZW31"/>
<dbReference type="PROSITE" id="PS50097">
    <property type="entry name" value="BTB"/>
    <property type="match status" value="1"/>
</dbReference>
<dbReference type="InterPro" id="IPR000210">
    <property type="entry name" value="BTB/POZ_dom"/>
</dbReference>
<dbReference type="CDD" id="cd18186">
    <property type="entry name" value="BTB_POZ_ZBTB_KLHL-like"/>
    <property type="match status" value="1"/>
</dbReference>